<dbReference type="Gene3D" id="1.10.260.50">
    <property type="match status" value="1"/>
</dbReference>
<dbReference type="PROSITE" id="PS00595">
    <property type="entry name" value="AA_TRANSFER_CLASS_5"/>
    <property type="match status" value="1"/>
</dbReference>
<evidence type="ECO:0000256" key="2">
    <source>
        <dbReference type="ARBA" id="ARBA00006490"/>
    </source>
</evidence>
<dbReference type="InterPro" id="IPR016454">
    <property type="entry name" value="Cysteine_dSase"/>
</dbReference>
<evidence type="ECO:0000256" key="1">
    <source>
        <dbReference type="ARBA" id="ARBA00001933"/>
    </source>
</evidence>
<sequence length="333" mass="36010">MRARAEVAQVVDAKPEEVTFTSGATESNNLAIFGLVAHAEQAGKRHILTTEIEHKAVLEPIEKLRELGFDVTVVPPNRGGWVEPTSITKALRPDTFLVSVMGINNETGVAQPIEEISQSLSDHDAYLHVDAAQAFGKTIGPLRNKRIDLMSISGHKIFAPKGIGALVARRRGFKKVPLRPIMFGGGQERGLRPGTLPVSLIAGLGTAARIATRDHEAREARCVEIRDQLVAALNRINVTWNADLDRTAPHTVNFSVPGLDSEAALIALKDIAAISNGSACTSQSYALSHVLLAAGLPETQIHGALRMSWCHLTPTFDINELVERLRRIQSDGT</sequence>
<reference evidence="12" key="2">
    <citation type="submission" date="2020-09" db="EMBL/GenBank/DDBJ databases">
        <authorList>
            <person name="Sun Q."/>
            <person name="Zhou Y."/>
        </authorList>
    </citation>
    <scope>NUCLEOTIDE SEQUENCE</scope>
    <source>
        <strain evidence="12">CGMCC 1.15478</strain>
    </source>
</reference>
<keyword evidence="8" id="KW-0411">Iron-sulfur</keyword>
<comment type="cofactor">
    <cofactor evidence="1 10">
        <name>pyridoxal 5'-phosphate</name>
        <dbReference type="ChEBI" id="CHEBI:597326"/>
    </cofactor>
</comment>
<evidence type="ECO:0000256" key="3">
    <source>
        <dbReference type="ARBA" id="ARBA00012239"/>
    </source>
</evidence>
<evidence type="ECO:0000313" key="13">
    <source>
        <dbReference type="Proteomes" id="UP000641514"/>
    </source>
</evidence>
<dbReference type="FunFam" id="3.40.640.10:FF:000084">
    <property type="entry name" value="IscS-like cysteine desulfurase"/>
    <property type="match status" value="1"/>
</dbReference>
<dbReference type="GO" id="GO:0046872">
    <property type="term" value="F:metal ion binding"/>
    <property type="evidence" value="ECO:0007669"/>
    <property type="project" value="UniProtKB-KW"/>
</dbReference>
<dbReference type="InterPro" id="IPR000192">
    <property type="entry name" value="Aminotrans_V_dom"/>
</dbReference>
<dbReference type="Gene3D" id="3.40.640.10">
    <property type="entry name" value="Type I PLP-dependent aspartate aminotransferase-like (Major domain)"/>
    <property type="match status" value="1"/>
</dbReference>
<evidence type="ECO:0000256" key="10">
    <source>
        <dbReference type="RuleBase" id="RU004504"/>
    </source>
</evidence>
<feature type="domain" description="Aminotransferase class V" evidence="11">
    <location>
        <begin position="3"/>
        <end position="319"/>
    </location>
</feature>
<evidence type="ECO:0000256" key="8">
    <source>
        <dbReference type="ARBA" id="ARBA00023014"/>
    </source>
</evidence>
<comment type="similarity">
    <text evidence="2">Belongs to the class-V pyridoxal-phosphate-dependent aminotransferase family. NifS/IscS subfamily.</text>
</comment>
<comment type="catalytic activity">
    <reaction evidence="9">
        <text>(sulfur carrier)-H + L-cysteine = (sulfur carrier)-SH + L-alanine</text>
        <dbReference type="Rhea" id="RHEA:43892"/>
        <dbReference type="Rhea" id="RHEA-COMP:14737"/>
        <dbReference type="Rhea" id="RHEA-COMP:14739"/>
        <dbReference type="ChEBI" id="CHEBI:29917"/>
        <dbReference type="ChEBI" id="CHEBI:35235"/>
        <dbReference type="ChEBI" id="CHEBI:57972"/>
        <dbReference type="ChEBI" id="CHEBI:64428"/>
        <dbReference type="EC" id="2.8.1.7"/>
    </reaction>
</comment>
<evidence type="ECO:0000256" key="9">
    <source>
        <dbReference type="ARBA" id="ARBA00050776"/>
    </source>
</evidence>
<comment type="caution">
    <text evidence="12">The sequence shown here is derived from an EMBL/GenBank/DDBJ whole genome shotgun (WGS) entry which is preliminary data.</text>
</comment>
<keyword evidence="7" id="KW-0408">Iron</keyword>
<keyword evidence="5" id="KW-0479">Metal-binding</keyword>
<evidence type="ECO:0000256" key="7">
    <source>
        <dbReference type="ARBA" id="ARBA00023004"/>
    </source>
</evidence>
<dbReference type="PANTHER" id="PTHR11601">
    <property type="entry name" value="CYSTEINE DESULFURYLASE FAMILY MEMBER"/>
    <property type="match status" value="1"/>
</dbReference>
<proteinExistence type="inferred from homology"/>
<evidence type="ECO:0000259" key="11">
    <source>
        <dbReference type="Pfam" id="PF00266"/>
    </source>
</evidence>
<evidence type="ECO:0000256" key="4">
    <source>
        <dbReference type="ARBA" id="ARBA00022679"/>
    </source>
</evidence>
<evidence type="ECO:0000256" key="5">
    <source>
        <dbReference type="ARBA" id="ARBA00022723"/>
    </source>
</evidence>
<dbReference type="InterPro" id="IPR015421">
    <property type="entry name" value="PyrdxlP-dep_Trfase_major"/>
</dbReference>
<dbReference type="Proteomes" id="UP000641514">
    <property type="component" value="Unassembled WGS sequence"/>
</dbReference>
<dbReference type="InterPro" id="IPR015424">
    <property type="entry name" value="PyrdxlP-dep_Trfase"/>
</dbReference>
<accession>A0A916X918</accession>
<reference evidence="12" key="1">
    <citation type="journal article" date="2014" name="Int. J. Syst. Evol. Microbiol.">
        <title>Complete genome sequence of Corynebacterium casei LMG S-19264T (=DSM 44701T), isolated from a smear-ripened cheese.</title>
        <authorList>
            <consortium name="US DOE Joint Genome Institute (JGI-PGF)"/>
            <person name="Walter F."/>
            <person name="Albersmeier A."/>
            <person name="Kalinowski J."/>
            <person name="Ruckert C."/>
        </authorList>
    </citation>
    <scope>NUCLEOTIDE SEQUENCE</scope>
    <source>
        <strain evidence="12">CGMCC 1.15478</strain>
    </source>
</reference>
<dbReference type="InterPro" id="IPR015422">
    <property type="entry name" value="PyrdxlP-dep_Trfase_small"/>
</dbReference>
<protein>
    <recommendedName>
        <fullName evidence="3">cysteine desulfurase</fullName>
        <ecNumber evidence="3">2.8.1.7</ecNumber>
    </recommendedName>
</protein>
<dbReference type="SUPFAM" id="SSF53383">
    <property type="entry name" value="PLP-dependent transferases"/>
    <property type="match status" value="1"/>
</dbReference>
<keyword evidence="4" id="KW-0808">Transferase</keyword>
<dbReference type="GO" id="GO:0031071">
    <property type="term" value="F:cysteine desulfurase activity"/>
    <property type="evidence" value="ECO:0007669"/>
    <property type="project" value="UniProtKB-EC"/>
</dbReference>
<dbReference type="EMBL" id="BMJH01000001">
    <property type="protein sequence ID" value="GGC53499.1"/>
    <property type="molecule type" value="Genomic_DNA"/>
</dbReference>
<evidence type="ECO:0000256" key="6">
    <source>
        <dbReference type="ARBA" id="ARBA00022898"/>
    </source>
</evidence>
<dbReference type="AlphaFoldDB" id="A0A916X918"/>
<dbReference type="GO" id="GO:0051536">
    <property type="term" value="F:iron-sulfur cluster binding"/>
    <property type="evidence" value="ECO:0007669"/>
    <property type="project" value="UniProtKB-KW"/>
</dbReference>
<dbReference type="PANTHER" id="PTHR11601:SF34">
    <property type="entry name" value="CYSTEINE DESULFURASE"/>
    <property type="match status" value="1"/>
</dbReference>
<dbReference type="PIRSF" id="PIRSF005572">
    <property type="entry name" value="NifS"/>
    <property type="match status" value="1"/>
</dbReference>
<dbReference type="EC" id="2.8.1.7" evidence="3"/>
<keyword evidence="13" id="KW-1185">Reference proteome</keyword>
<organism evidence="12 13">
    <name type="scientific">Hoyosella rhizosphaerae</name>
    <dbReference type="NCBI Taxonomy" id="1755582"/>
    <lineage>
        <taxon>Bacteria</taxon>
        <taxon>Bacillati</taxon>
        <taxon>Actinomycetota</taxon>
        <taxon>Actinomycetes</taxon>
        <taxon>Mycobacteriales</taxon>
        <taxon>Hoyosellaceae</taxon>
        <taxon>Hoyosella</taxon>
    </lineage>
</organism>
<name>A0A916X918_9ACTN</name>
<evidence type="ECO:0000313" key="12">
    <source>
        <dbReference type="EMBL" id="GGC53499.1"/>
    </source>
</evidence>
<dbReference type="InterPro" id="IPR020578">
    <property type="entry name" value="Aminotrans_V_PyrdxlP_BS"/>
</dbReference>
<gene>
    <name evidence="12" type="ORF">GCM10011410_02320</name>
</gene>
<dbReference type="Gene3D" id="3.90.1150.10">
    <property type="entry name" value="Aspartate Aminotransferase, domain 1"/>
    <property type="match status" value="1"/>
</dbReference>
<dbReference type="Pfam" id="PF00266">
    <property type="entry name" value="Aminotran_5"/>
    <property type="match status" value="1"/>
</dbReference>
<keyword evidence="6" id="KW-0663">Pyridoxal phosphate</keyword>